<accession>A0A1G7J3C1</accession>
<protein>
    <submittedName>
        <fullName evidence="5">MarR family transcriptional regulator, transcriptional regulator for hemolysin</fullName>
    </submittedName>
</protein>
<dbReference type="AlphaFoldDB" id="A0A1G7J3C1"/>
<evidence type="ECO:0000256" key="3">
    <source>
        <dbReference type="ARBA" id="ARBA00023163"/>
    </source>
</evidence>
<dbReference type="PROSITE" id="PS50995">
    <property type="entry name" value="HTH_MARR_2"/>
    <property type="match status" value="1"/>
</dbReference>
<proteinExistence type="predicted"/>
<dbReference type="InterPro" id="IPR039422">
    <property type="entry name" value="MarR/SlyA-like"/>
</dbReference>
<dbReference type="PROSITE" id="PS01117">
    <property type="entry name" value="HTH_MARR_1"/>
    <property type="match status" value="1"/>
</dbReference>
<dbReference type="InterPro" id="IPR036390">
    <property type="entry name" value="WH_DNA-bd_sf"/>
</dbReference>
<dbReference type="PANTHER" id="PTHR33164:SF64">
    <property type="entry name" value="TRANSCRIPTIONAL REGULATOR SLYA"/>
    <property type="match status" value="1"/>
</dbReference>
<dbReference type="GO" id="GO:0003677">
    <property type="term" value="F:DNA binding"/>
    <property type="evidence" value="ECO:0007669"/>
    <property type="project" value="UniProtKB-KW"/>
</dbReference>
<dbReference type="Gene3D" id="1.10.10.10">
    <property type="entry name" value="Winged helix-like DNA-binding domain superfamily/Winged helix DNA-binding domain"/>
    <property type="match status" value="1"/>
</dbReference>
<dbReference type="GO" id="GO:0003700">
    <property type="term" value="F:DNA-binding transcription factor activity"/>
    <property type="evidence" value="ECO:0007669"/>
    <property type="project" value="InterPro"/>
</dbReference>
<gene>
    <name evidence="5" type="ORF">SAMN04488105_11475</name>
</gene>
<dbReference type="OrthoDB" id="8452803at2"/>
<dbReference type="InterPro" id="IPR036388">
    <property type="entry name" value="WH-like_DNA-bd_sf"/>
</dbReference>
<dbReference type="STRING" id="282683.SAMN04488105_11475"/>
<evidence type="ECO:0000259" key="4">
    <source>
        <dbReference type="PROSITE" id="PS50995"/>
    </source>
</evidence>
<organism evidence="5 6">
    <name type="scientific">Salipiger thiooxidans</name>
    <dbReference type="NCBI Taxonomy" id="282683"/>
    <lineage>
        <taxon>Bacteria</taxon>
        <taxon>Pseudomonadati</taxon>
        <taxon>Pseudomonadota</taxon>
        <taxon>Alphaproteobacteria</taxon>
        <taxon>Rhodobacterales</taxon>
        <taxon>Roseobacteraceae</taxon>
        <taxon>Salipiger</taxon>
    </lineage>
</organism>
<dbReference type="SUPFAM" id="SSF46785">
    <property type="entry name" value="Winged helix' DNA-binding domain"/>
    <property type="match status" value="1"/>
</dbReference>
<keyword evidence="6" id="KW-1185">Reference proteome</keyword>
<keyword evidence="3" id="KW-0804">Transcription</keyword>
<dbReference type="GO" id="GO:0006950">
    <property type="term" value="P:response to stress"/>
    <property type="evidence" value="ECO:0007669"/>
    <property type="project" value="TreeGrafter"/>
</dbReference>
<dbReference type="InterPro" id="IPR023187">
    <property type="entry name" value="Tscrpt_reg_MarR-type_CS"/>
</dbReference>
<sequence>MTDPVHKDFLPAVFGLVRGIRKRFNARAAAMEMTYARAQALLHISACEGLSQAELAERLEIRTPSMNRTLDHLEAAELIERRSDPDDKRLRRLFLTPQAHAKAERIVGFTEELRREVYHDVTPEELAQALETLRRIQQNLDRMEG</sequence>
<feature type="domain" description="HTH marR-type" evidence="4">
    <location>
        <begin position="6"/>
        <end position="138"/>
    </location>
</feature>
<dbReference type="Pfam" id="PF12802">
    <property type="entry name" value="MarR_2"/>
    <property type="match status" value="1"/>
</dbReference>
<keyword evidence="2" id="KW-0238">DNA-binding</keyword>
<dbReference type="PANTHER" id="PTHR33164">
    <property type="entry name" value="TRANSCRIPTIONAL REGULATOR, MARR FAMILY"/>
    <property type="match status" value="1"/>
</dbReference>
<evidence type="ECO:0000256" key="2">
    <source>
        <dbReference type="ARBA" id="ARBA00023125"/>
    </source>
</evidence>
<evidence type="ECO:0000313" key="5">
    <source>
        <dbReference type="EMBL" id="SDF19492.1"/>
    </source>
</evidence>
<evidence type="ECO:0000256" key="1">
    <source>
        <dbReference type="ARBA" id="ARBA00023015"/>
    </source>
</evidence>
<dbReference type="EMBL" id="FNAV01000014">
    <property type="protein sequence ID" value="SDF19492.1"/>
    <property type="molecule type" value="Genomic_DNA"/>
</dbReference>
<evidence type="ECO:0000313" key="6">
    <source>
        <dbReference type="Proteomes" id="UP000198994"/>
    </source>
</evidence>
<reference evidence="6" key="1">
    <citation type="submission" date="2016-10" db="EMBL/GenBank/DDBJ databases">
        <authorList>
            <person name="Varghese N."/>
            <person name="Submissions S."/>
        </authorList>
    </citation>
    <scope>NUCLEOTIDE SEQUENCE [LARGE SCALE GENOMIC DNA]</scope>
    <source>
        <strain evidence="6">DSM 10146</strain>
    </source>
</reference>
<dbReference type="Proteomes" id="UP000198994">
    <property type="component" value="Unassembled WGS sequence"/>
</dbReference>
<dbReference type="PRINTS" id="PR00598">
    <property type="entry name" value="HTHMARR"/>
</dbReference>
<dbReference type="SMART" id="SM00347">
    <property type="entry name" value="HTH_MARR"/>
    <property type="match status" value="1"/>
</dbReference>
<dbReference type="InterPro" id="IPR000835">
    <property type="entry name" value="HTH_MarR-typ"/>
</dbReference>
<keyword evidence="1" id="KW-0805">Transcription regulation</keyword>
<name>A0A1G7J3C1_9RHOB</name>
<dbReference type="RefSeq" id="WP_008887459.1">
    <property type="nucleotide sequence ID" value="NZ_FNAV01000014.1"/>
</dbReference>